<dbReference type="VEuPathDB" id="PlasmoDB:PRELSG_0002500"/>
<evidence type="ECO:0000256" key="1">
    <source>
        <dbReference type="SAM" id="Phobius"/>
    </source>
</evidence>
<keyword evidence="3" id="KW-1185">Reference proteome</keyword>
<proteinExistence type="predicted"/>
<dbReference type="OMA" id="EVDANCC"/>
<keyword evidence="1" id="KW-1133">Transmembrane helix</keyword>
<dbReference type="GeneID" id="39733931"/>
<keyword evidence="1" id="KW-0812">Transmembrane</keyword>
<evidence type="ECO:0000313" key="2">
    <source>
        <dbReference type="EMBL" id="CRG84624.1"/>
    </source>
</evidence>
<feature type="transmembrane region" description="Helical" evidence="1">
    <location>
        <begin position="47"/>
        <end position="64"/>
    </location>
</feature>
<gene>
    <name evidence="2" type="ORF">PRELSG_0002500</name>
</gene>
<evidence type="ECO:0000313" key="3">
    <source>
        <dbReference type="Proteomes" id="UP000220158"/>
    </source>
</evidence>
<dbReference type="Proteomes" id="UP000220158">
    <property type="component" value="Unassembled WGS sequence"/>
</dbReference>
<dbReference type="KEGG" id="prel:PRELSG_0002500"/>
<sequence>MVYSNNSSTVSLRKFLIAIISTNIKKFYRYSSSNNNKAFERKKQIKCRMFVLLILYFFSLSIIFKDIPTQYTVIWRLCSNKNHIRKLAEDKKEKCCGQTENKNVHSSCFSCFQKKLDNINKMRKWSKVKKRALKWIKDSYEKEWTEEERFRYILQWNRNEKAMLDLIKNLNIKKQNKIKKDLADMRCKWEERLEHKTNKN</sequence>
<dbReference type="RefSeq" id="XP_028531115.1">
    <property type="nucleotide sequence ID" value="XM_028680248.1"/>
</dbReference>
<dbReference type="OrthoDB" id="10542379at2759"/>
<organism evidence="2 3">
    <name type="scientific">Plasmodium relictum</name>
    <dbReference type="NCBI Taxonomy" id="85471"/>
    <lineage>
        <taxon>Eukaryota</taxon>
        <taxon>Sar</taxon>
        <taxon>Alveolata</taxon>
        <taxon>Apicomplexa</taxon>
        <taxon>Aconoidasida</taxon>
        <taxon>Haemosporida</taxon>
        <taxon>Plasmodiidae</taxon>
        <taxon>Plasmodium</taxon>
        <taxon>Plasmodium (Haemamoeba)</taxon>
    </lineage>
</organism>
<name>A0A1J1GMW5_PLARL</name>
<accession>A0A1J1GMW5</accession>
<protein>
    <submittedName>
        <fullName evidence="2">Uncharacterized protein</fullName>
    </submittedName>
</protein>
<dbReference type="AlphaFoldDB" id="A0A1J1GMW5"/>
<dbReference type="EMBL" id="CVMU01000163">
    <property type="protein sequence ID" value="CRG84624.1"/>
    <property type="molecule type" value="Genomic_DNA"/>
</dbReference>
<keyword evidence="1" id="KW-0472">Membrane</keyword>
<reference evidence="2 3" key="1">
    <citation type="submission" date="2015-04" db="EMBL/GenBank/DDBJ databases">
        <authorList>
            <consortium name="Pathogen Informatics"/>
        </authorList>
    </citation>
    <scope>NUCLEOTIDE SEQUENCE [LARGE SCALE GENOMIC DNA]</scope>
    <source>
        <strain evidence="2 3">SGS1</strain>
    </source>
</reference>